<gene>
    <name evidence="3" type="ORF">S03H2_63161</name>
</gene>
<dbReference type="GO" id="GO:1902600">
    <property type="term" value="P:proton transmembrane transport"/>
    <property type="evidence" value="ECO:0007669"/>
    <property type="project" value="InterPro"/>
</dbReference>
<evidence type="ECO:0000256" key="2">
    <source>
        <dbReference type="ARBA" id="ARBA00022448"/>
    </source>
</evidence>
<dbReference type="SUPFAM" id="SSF50615">
    <property type="entry name" value="N-terminal domain of alpha and beta subunits of F1 ATP synthase"/>
    <property type="match status" value="1"/>
</dbReference>
<protein>
    <submittedName>
        <fullName evidence="3">Uncharacterized protein</fullName>
    </submittedName>
</protein>
<accession>X1ILJ9</accession>
<dbReference type="InterPro" id="IPR023366">
    <property type="entry name" value="ATP_synth_asu-like_sf"/>
</dbReference>
<dbReference type="Gene3D" id="2.40.30.20">
    <property type="match status" value="1"/>
</dbReference>
<comment type="caution">
    <text evidence="3">The sequence shown here is derived from an EMBL/GenBank/DDBJ whole genome shotgun (WGS) entry which is preliminary data.</text>
</comment>
<proteinExistence type="inferred from homology"/>
<evidence type="ECO:0000313" key="3">
    <source>
        <dbReference type="EMBL" id="GAH82582.1"/>
    </source>
</evidence>
<dbReference type="EMBL" id="BARU01040891">
    <property type="protein sequence ID" value="GAH82582.1"/>
    <property type="molecule type" value="Genomic_DNA"/>
</dbReference>
<dbReference type="InterPro" id="IPR036121">
    <property type="entry name" value="ATPase_F1/V1/A1_a/bsu_N_sf"/>
</dbReference>
<dbReference type="GO" id="GO:0046034">
    <property type="term" value="P:ATP metabolic process"/>
    <property type="evidence" value="ECO:0007669"/>
    <property type="project" value="InterPro"/>
</dbReference>
<dbReference type="AlphaFoldDB" id="X1ILJ9"/>
<reference evidence="3" key="1">
    <citation type="journal article" date="2014" name="Front. Microbiol.">
        <title>High frequency of phylogenetically diverse reductive dehalogenase-homologous genes in deep subseafloor sedimentary metagenomes.</title>
        <authorList>
            <person name="Kawai M."/>
            <person name="Futagami T."/>
            <person name="Toyoda A."/>
            <person name="Takaki Y."/>
            <person name="Nishi S."/>
            <person name="Hori S."/>
            <person name="Arai W."/>
            <person name="Tsubouchi T."/>
            <person name="Morono Y."/>
            <person name="Uchiyama I."/>
            <person name="Ito T."/>
            <person name="Fujiyama A."/>
            <person name="Inagaki F."/>
            <person name="Takami H."/>
        </authorList>
    </citation>
    <scope>NUCLEOTIDE SEQUENCE</scope>
    <source>
        <strain evidence="3">Expedition CK06-06</strain>
    </source>
</reference>
<sequence>METAKITKVAGPVVVAKGLKNAKMYDVVKVSSQKLIGEI</sequence>
<comment type="similarity">
    <text evidence="1">Belongs to the ATPase alpha/beta chains family.</text>
</comment>
<evidence type="ECO:0000256" key="1">
    <source>
        <dbReference type="ARBA" id="ARBA00008936"/>
    </source>
</evidence>
<feature type="non-terminal residue" evidence="3">
    <location>
        <position position="39"/>
    </location>
</feature>
<name>X1ILJ9_9ZZZZ</name>
<dbReference type="GO" id="GO:0005524">
    <property type="term" value="F:ATP binding"/>
    <property type="evidence" value="ECO:0007669"/>
    <property type="project" value="UniProtKB-KW"/>
</dbReference>
<organism evidence="3">
    <name type="scientific">marine sediment metagenome</name>
    <dbReference type="NCBI Taxonomy" id="412755"/>
    <lineage>
        <taxon>unclassified sequences</taxon>
        <taxon>metagenomes</taxon>
        <taxon>ecological metagenomes</taxon>
    </lineage>
</organism>
<keyword evidence="2" id="KW-0813">Transport</keyword>